<dbReference type="RefSeq" id="WP_353687067.1">
    <property type="nucleotide sequence ID" value="NZ_CP144374.1"/>
</dbReference>
<dbReference type="InterPro" id="IPR029061">
    <property type="entry name" value="THDP-binding"/>
</dbReference>
<accession>A0AAU8H463</accession>
<evidence type="ECO:0000256" key="4">
    <source>
        <dbReference type="SAM" id="Phobius"/>
    </source>
</evidence>
<protein>
    <submittedName>
        <fullName evidence="6">Transketolase family protein</fullName>
    </submittedName>
</protein>
<dbReference type="Pfam" id="PF02779">
    <property type="entry name" value="Transket_pyr"/>
    <property type="match status" value="1"/>
</dbReference>
<keyword evidence="4" id="KW-0812">Transmembrane</keyword>
<organism evidence="6">
    <name type="scientific">Thermodesulfovibrio obliviosus</name>
    <dbReference type="NCBI Taxonomy" id="3118332"/>
    <lineage>
        <taxon>Bacteria</taxon>
        <taxon>Pseudomonadati</taxon>
        <taxon>Nitrospirota</taxon>
        <taxon>Thermodesulfovibrionia</taxon>
        <taxon>Thermodesulfovibrionales</taxon>
        <taxon>Thermodesulfovibrionaceae</taxon>
        <taxon>Thermodesulfovibrio</taxon>
    </lineage>
</organism>
<gene>
    <name evidence="6" type="ORF">V4D31_04590</name>
</gene>
<evidence type="ECO:0000256" key="2">
    <source>
        <dbReference type="ARBA" id="ARBA00007131"/>
    </source>
</evidence>
<evidence type="ECO:0000259" key="5">
    <source>
        <dbReference type="SMART" id="SM00861"/>
    </source>
</evidence>
<dbReference type="AlphaFoldDB" id="A0AAU8H463"/>
<dbReference type="InterPro" id="IPR005475">
    <property type="entry name" value="Transketolase-like_Pyr-bd"/>
</dbReference>
<dbReference type="Gene3D" id="3.40.50.920">
    <property type="match status" value="1"/>
</dbReference>
<keyword evidence="3" id="KW-0786">Thiamine pyrophosphate</keyword>
<evidence type="ECO:0000313" key="6">
    <source>
        <dbReference type="EMBL" id="XCH49443.1"/>
    </source>
</evidence>
<dbReference type="Gene3D" id="3.40.50.970">
    <property type="match status" value="1"/>
</dbReference>
<evidence type="ECO:0000256" key="1">
    <source>
        <dbReference type="ARBA" id="ARBA00001964"/>
    </source>
</evidence>
<proteinExistence type="inferred from homology"/>
<reference evidence="6" key="1">
    <citation type="submission" date="2024-01" db="EMBL/GenBank/DDBJ databases">
        <title>The first autotrophic representatives of the genus Thermodesulfovibrio.</title>
        <authorList>
            <person name="Maltseva A.I."/>
            <person name="Elcheninov A.G."/>
            <person name="Kublanov I.V."/>
            <person name="Lebedinsky A.V."/>
            <person name="Frolov E.N."/>
        </authorList>
    </citation>
    <scope>NUCLEOTIDE SEQUENCE</scope>
    <source>
        <strain evidence="6">3462-1</strain>
    </source>
</reference>
<dbReference type="EMBL" id="CP144374">
    <property type="protein sequence ID" value="XCH49443.1"/>
    <property type="molecule type" value="Genomic_DNA"/>
</dbReference>
<comment type="similarity">
    <text evidence="2">Belongs to the transketolase family.</text>
</comment>
<name>A0AAU8H463_9BACT</name>
<dbReference type="SUPFAM" id="SSF52922">
    <property type="entry name" value="TK C-terminal domain-like"/>
    <property type="match status" value="1"/>
</dbReference>
<dbReference type="FunFam" id="3.40.50.970:FF:000129">
    <property type="entry name" value="Transketolase"/>
    <property type="match status" value="1"/>
</dbReference>
<evidence type="ECO:0000256" key="3">
    <source>
        <dbReference type="ARBA" id="ARBA00023052"/>
    </source>
</evidence>
<dbReference type="InterPro" id="IPR033248">
    <property type="entry name" value="Transketolase_C"/>
</dbReference>
<comment type="cofactor">
    <cofactor evidence="1">
        <name>thiamine diphosphate</name>
        <dbReference type="ChEBI" id="CHEBI:58937"/>
    </cofactor>
</comment>
<dbReference type="KEGG" id="tob:V4D31_04590"/>
<dbReference type="InterPro" id="IPR009014">
    <property type="entry name" value="Transketo_C/PFOR_II"/>
</dbReference>
<dbReference type="Pfam" id="PF02780">
    <property type="entry name" value="Transketolase_C"/>
    <property type="match status" value="1"/>
</dbReference>
<feature type="domain" description="Transketolase-like pyrimidine-binding" evidence="5">
    <location>
        <begin position="5"/>
        <end position="170"/>
    </location>
</feature>
<feature type="transmembrane region" description="Helical" evidence="4">
    <location>
        <begin position="59"/>
        <end position="82"/>
    </location>
</feature>
<keyword evidence="4" id="KW-1133">Transmembrane helix</keyword>
<keyword evidence="4" id="KW-0472">Membrane</keyword>
<dbReference type="PANTHER" id="PTHR43825">
    <property type="entry name" value="PYRUVATE DEHYDROGENASE E1 COMPONENT"/>
    <property type="match status" value="1"/>
</dbReference>
<dbReference type="PANTHER" id="PTHR43825:SF1">
    <property type="entry name" value="TRANSKETOLASE-LIKE PYRIMIDINE-BINDING DOMAIN-CONTAINING PROTEIN"/>
    <property type="match status" value="1"/>
</dbReference>
<dbReference type="CDD" id="cd07033">
    <property type="entry name" value="TPP_PYR_DXS_TK_like"/>
    <property type="match status" value="1"/>
</dbReference>
<dbReference type="SUPFAM" id="SSF52518">
    <property type="entry name" value="Thiamin diphosphate-binding fold (THDP-binding)"/>
    <property type="match status" value="1"/>
</dbReference>
<sequence length="313" mass="33411">MQKKIATRQAYGSALVDLGKSNPNVVVLDADLSKSTYTVKFAKEFPERFFNAGVAEANMMGMAAGLATCGFIVFASTFAIFATQRALNQIFQSIAYPELNVKIAASHAGVTVGEDGASHQSIDDISIMRAIPGMTVIVPADSTEAYQATIAAARHFGPVYLRLSRAPTPQVLPEDYIFKIGKAYVLTEGSDVTIVACGTMVYEAMVAREKLNSHGITAEVINMSTIKPIDKETLLNSVKKTGCVVTVEEHSIIGGLGSAVCEVLSEEYPCPVKKIGIKDHFGQSGKPEELLKHYGLTSDDIVNGVITLKGGSL</sequence>
<dbReference type="SMART" id="SM00861">
    <property type="entry name" value="Transket_pyr"/>
    <property type="match status" value="1"/>
</dbReference>
<dbReference type="InterPro" id="IPR051157">
    <property type="entry name" value="PDH/Transketolase"/>
</dbReference>